<evidence type="ECO:0000313" key="8">
    <source>
        <dbReference type="EMBL" id="RGD62190.1"/>
    </source>
</evidence>
<dbReference type="AlphaFoldDB" id="A0A373A3M6"/>
<feature type="transmembrane region" description="Helical" evidence="7">
    <location>
        <begin position="27"/>
        <end position="48"/>
    </location>
</feature>
<reference evidence="8 9" key="1">
    <citation type="submission" date="2018-08" db="EMBL/GenBank/DDBJ databases">
        <title>Diversity &amp; Physiological Properties of Lignin-Decomposing Actinobacteria from Soil.</title>
        <authorList>
            <person name="Roh S.G."/>
            <person name="Kim S.B."/>
        </authorList>
    </citation>
    <scope>NUCLEOTIDE SEQUENCE [LARGE SCALE GENOMIC DNA]</scope>
    <source>
        <strain evidence="8 9">MMS17-GH009</strain>
    </source>
</reference>
<name>A0A373A3M6_9ACTN</name>
<keyword evidence="9" id="KW-1185">Reference proteome</keyword>
<dbReference type="PANTHER" id="PTHR23513:SF6">
    <property type="entry name" value="MAJOR FACILITATOR SUPERFAMILY ASSOCIATED DOMAIN-CONTAINING PROTEIN"/>
    <property type="match status" value="1"/>
</dbReference>
<evidence type="ECO:0000256" key="5">
    <source>
        <dbReference type="ARBA" id="ARBA00022989"/>
    </source>
</evidence>
<accession>A0A373A3M6</accession>
<dbReference type="Pfam" id="PF05977">
    <property type="entry name" value="MFS_3"/>
    <property type="match status" value="1"/>
</dbReference>
<evidence type="ECO:0000256" key="2">
    <source>
        <dbReference type="ARBA" id="ARBA00022448"/>
    </source>
</evidence>
<organism evidence="8 9">
    <name type="scientific">Kitasatospora xanthocidica</name>
    <dbReference type="NCBI Taxonomy" id="83382"/>
    <lineage>
        <taxon>Bacteria</taxon>
        <taxon>Bacillati</taxon>
        <taxon>Actinomycetota</taxon>
        <taxon>Actinomycetes</taxon>
        <taxon>Kitasatosporales</taxon>
        <taxon>Streptomycetaceae</taxon>
        <taxon>Kitasatospora</taxon>
    </lineage>
</organism>
<feature type="transmembrane region" description="Helical" evidence="7">
    <location>
        <begin position="264"/>
        <end position="284"/>
    </location>
</feature>
<proteinExistence type="predicted"/>
<dbReference type="CDD" id="cd06173">
    <property type="entry name" value="MFS_MefA_like"/>
    <property type="match status" value="1"/>
</dbReference>
<gene>
    <name evidence="8" type="ORF">DR950_34540</name>
</gene>
<evidence type="ECO:0000256" key="4">
    <source>
        <dbReference type="ARBA" id="ARBA00022692"/>
    </source>
</evidence>
<dbReference type="EMBL" id="QVIG01000001">
    <property type="protein sequence ID" value="RGD62190.1"/>
    <property type="molecule type" value="Genomic_DNA"/>
</dbReference>
<dbReference type="InterPro" id="IPR010290">
    <property type="entry name" value="TM_effector"/>
</dbReference>
<sequence>MMMSPTQSTPPDRSVFWRIWTAHSTSAFGTAVTTVAMPLVAVLVLNASTFETSLVAAASMCAWLLVGLPAGVIVDRLPLRLVLVSADLIRAAALVSVPLAVYFDVLTLAQLVAVAFVISVSSVIFEVGYSTYLPTVVAKERLIASNSLIQGSESLSQIAGPALGGSLVQALGAAYSLIADVVSYLLSATLLMTVPSPLDGGRKKAKRNMVAEIREGIEFVRRHPVIRPLVFVGTGLNFATAAIDALTAVFLVRTVQANSFTVGFLIAGLGIGGVLAAAVTTALVKWLGPTRAAVLALFAAPVSALLMPLTFHGWGLSLFLLGNVGWGLCTVTFAIISRTFRQTAVAPELMPRVVATVRFFSWGVFPVGALLAGVLGQLIGNRGSLLVCCLFTLLIPVPILCSPLRKKPDFLDPATAEPIRTLS</sequence>
<evidence type="ECO:0000313" key="9">
    <source>
        <dbReference type="Proteomes" id="UP000263377"/>
    </source>
</evidence>
<feature type="transmembrane region" description="Helical" evidence="7">
    <location>
        <begin position="229"/>
        <end position="252"/>
    </location>
</feature>
<dbReference type="InterPro" id="IPR036259">
    <property type="entry name" value="MFS_trans_sf"/>
</dbReference>
<feature type="transmembrane region" description="Helical" evidence="7">
    <location>
        <begin position="384"/>
        <end position="401"/>
    </location>
</feature>
<keyword evidence="6 7" id="KW-0472">Membrane</keyword>
<protein>
    <submittedName>
        <fullName evidence="8">MFS transporter</fullName>
    </submittedName>
</protein>
<dbReference type="RefSeq" id="WP_117490488.1">
    <property type="nucleotide sequence ID" value="NZ_QVIG01000001.1"/>
</dbReference>
<evidence type="ECO:0000256" key="7">
    <source>
        <dbReference type="SAM" id="Phobius"/>
    </source>
</evidence>
<dbReference type="Proteomes" id="UP000263377">
    <property type="component" value="Unassembled WGS sequence"/>
</dbReference>
<evidence type="ECO:0000256" key="3">
    <source>
        <dbReference type="ARBA" id="ARBA00022475"/>
    </source>
</evidence>
<evidence type="ECO:0000256" key="1">
    <source>
        <dbReference type="ARBA" id="ARBA00004651"/>
    </source>
</evidence>
<keyword evidence="4 7" id="KW-0812">Transmembrane</keyword>
<dbReference type="GO" id="GO:0005886">
    <property type="term" value="C:plasma membrane"/>
    <property type="evidence" value="ECO:0007669"/>
    <property type="project" value="UniProtKB-SubCell"/>
</dbReference>
<feature type="transmembrane region" description="Helical" evidence="7">
    <location>
        <begin position="357"/>
        <end position="378"/>
    </location>
</feature>
<feature type="transmembrane region" description="Helical" evidence="7">
    <location>
        <begin position="109"/>
        <end position="133"/>
    </location>
</feature>
<dbReference type="Gene3D" id="1.20.1250.20">
    <property type="entry name" value="MFS general substrate transporter like domains"/>
    <property type="match status" value="1"/>
</dbReference>
<comment type="subcellular location">
    <subcellularLocation>
        <location evidence="1">Cell membrane</location>
        <topology evidence="1">Multi-pass membrane protein</topology>
    </subcellularLocation>
</comment>
<dbReference type="SUPFAM" id="SSF103473">
    <property type="entry name" value="MFS general substrate transporter"/>
    <property type="match status" value="1"/>
</dbReference>
<comment type="caution">
    <text evidence="8">The sequence shown here is derived from an EMBL/GenBank/DDBJ whole genome shotgun (WGS) entry which is preliminary data.</text>
</comment>
<keyword evidence="2" id="KW-0813">Transport</keyword>
<feature type="transmembrane region" description="Helical" evidence="7">
    <location>
        <begin position="291"/>
        <end position="311"/>
    </location>
</feature>
<keyword evidence="5 7" id="KW-1133">Transmembrane helix</keyword>
<feature type="transmembrane region" description="Helical" evidence="7">
    <location>
        <begin position="81"/>
        <end position="103"/>
    </location>
</feature>
<feature type="transmembrane region" description="Helical" evidence="7">
    <location>
        <begin position="317"/>
        <end position="336"/>
    </location>
</feature>
<feature type="transmembrane region" description="Helical" evidence="7">
    <location>
        <begin position="54"/>
        <end position="74"/>
    </location>
</feature>
<evidence type="ECO:0000256" key="6">
    <source>
        <dbReference type="ARBA" id="ARBA00023136"/>
    </source>
</evidence>
<keyword evidence="3" id="KW-1003">Cell membrane</keyword>
<dbReference type="PANTHER" id="PTHR23513">
    <property type="entry name" value="INTEGRAL MEMBRANE EFFLUX PROTEIN-RELATED"/>
    <property type="match status" value="1"/>
</dbReference>